<feature type="compositionally biased region" description="Polar residues" evidence="1">
    <location>
        <begin position="264"/>
        <end position="273"/>
    </location>
</feature>
<organism evidence="2 3">
    <name type="scientific">Hyalella azteca</name>
    <name type="common">Amphipod</name>
    <dbReference type="NCBI Taxonomy" id="294128"/>
    <lineage>
        <taxon>Eukaryota</taxon>
        <taxon>Metazoa</taxon>
        <taxon>Ecdysozoa</taxon>
        <taxon>Arthropoda</taxon>
        <taxon>Crustacea</taxon>
        <taxon>Multicrustacea</taxon>
        <taxon>Malacostraca</taxon>
        <taxon>Eumalacostraca</taxon>
        <taxon>Peracarida</taxon>
        <taxon>Amphipoda</taxon>
        <taxon>Senticaudata</taxon>
        <taxon>Talitrida</taxon>
        <taxon>Talitroidea</taxon>
        <taxon>Hyalellidae</taxon>
        <taxon>Hyalella</taxon>
    </lineage>
</organism>
<feature type="compositionally biased region" description="Low complexity" evidence="1">
    <location>
        <begin position="51"/>
        <end position="96"/>
    </location>
</feature>
<evidence type="ECO:0000256" key="1">
    <source>
        <dbReference type="SAM" id="MobiDB-lite"/>
    </source>
</evidence>
<sequence length="628" mass="67295">MPCESTTVESSTADSAHVSVSPTVESSTADVAHAGESTTVESSSADVAHASESTTVESSTSDVAHASESTTVESSTADVAHASESTTVESSTADVAHASESTTVESFDATALASESTTVESSTAVDAFASQLLQPPAIHPSIKSESIDSLRNSSLFIPENTGVIEEFINENSSSNFEISRPSMLNLSNSESTIKAVNSDVTIDAPEFPPSGIPIDSSNVEINEYYRLTTSESVSLTTEKAPIVAEPLSLNLFSDTNEDFDETPDVSNGKFSTQKPQSQSLLKNLLTAALILPFQSVSRTRNDQVPETSNNKSRDVLFVRRFLVTQDESSEFDQTRDTESSELTSVQSSQAAAAHSSQSRQFSAFDPSRKPEGIMDSFQRRSLFVSPTIVPSTTGMTDEIGNKNDSATFEMARLSLINSSFPDSTSKDGTSDITVNAEESIPSGLPTDSSNVDVEYYYRLPTPESVIPLTTEEAPQLAVPISLDLFSDTNAVFDATPDVSNAIAPAPPSQSVLGNMLGAASLLPLMSVPHAGTDQVPETGTNKSHDVLFARRFLVTQDDSSQFYKRNDTEIGTKRTEVFNPTNSTRQQTEPKSMAEFRSSLDEPFYLSDCSVAAPYLSDERVRGAIHQS</sequence>
<dbReference type="Proteomes" id="UP000694843">
    <property type="component" value="Unplaced"/>
</dbReference>
<keyword evidence="2" id="KW-1185">Reference proteome</keyword>
<accession>A0A979FPI4</accession>
<dbReference type="RefSeq" id="XP_047739001.1">
    <property type="nucleotide sequence ID" value="XM_047883045.1"/>
</dbReference>
<gene>
    <name evidence="3" type="primary">LOC125178688</name>
</gene>
<evidence type="ECO:0000313" key="3">
    <source>
        <dbReference type="RefSeq" id="XP_047739001.1"/>
    </source>
</evidence>
<dbReference type="GeneID" id="125178688"/>
<evidence type="ECO:0000313" key="2">
    <source>
        <dbReference type="Proteomes" id="UP000694843"/>
    </source>
</evidence>
<feature type="region of interest" description="Disordered" evidence="1">
    <location>
        <begin position="328"/>
        <end position="370"/>
    </location>
</feature>
<dbReference type="KEGG" id="hazt:125178688"/>
<reference evidence="3" key="1">
    <citation type="submission" date="2025-08" db="UniProtKB">
        <authorList>
            <consortium name="RefSeq"/>
        </authorList>
    </citation>
    <scope>IDENTIFICATION</scope>
    <source>
        <tissue evidence="3">Whole organism</tissue>
    </source>
</reference>
<feature type="region of interest" description="Disordered" evidence="1">
    <location>
        <begin position="1"/>
        <end position="106"/>
    </location>
</feature>
<feature type="region of interest" description="Disordered" evidence="1">
    <location>
        <begin position="254"/>
        <end position="273"/>
    </location>
</feature>
<proteinExistence type="predicted"/>
<feature type="compositionally biased region" description="Polar residues" evidence="1">
    <location>
        <begin position="36"/>
        <end position="45"/>
    </location>
</feature>
<feature type="compositionally biased region" description="Low complexity" evidence="1">
    <location>
        <begin position="344"/>
        <end position="363"/>
    </location>
</feature>
<feature type="compositionally biased region" description="Polar residues" evidence="1">
    <location>
        <begin position="1"/>
        <end position="29"/>
    </location>
</feature>
<dbReference type="AlphaFoldDB" id="A0A979FPI4"/>
<protein>
    <submittedName>
        <fullName evidence="3">Signaling mucin MSB2-like</fullName>
    </submittedName>
</protein>
<name>A0A979FPI4_HYAAZ</name>